<proteinExistence type="predicted"/>
<dbReference type="GeneID" id="30907725"/>
<protein>
    <recommendedName>
        <fullName evidence="4">Sporozoite invasion-associated protein 2</fullName>
    </recommendedName>
</protein>
<dbReference type="RefSeq" id="XP_019913429.1">
    <property type="nucleotide sequence ID" value="XM_020057811.1"/>
</dbReference>
<feature type="region of interest" description="Disordered" evidence="1">
    <location>
        <begin position="255"/>
        <end position="286"/>
    </location>
</feature>
<name>A0A1B1DVG8_9APIC</name>
<evidence type="ECO:0000313" key="2">
    <source>
        <dbReference type="EMBL" id="ANQ06734.1"/>
    </source>
</evidence>
<feature type="region of interest" description="Disordered" evidence="1">
    <location>
        <begin position="84"/>
        <end position="104"/>
    </location>
</feature>
<dbReference type="OrthoDB" id="387469at2759"/>
<evidence type="ECO:0008006" key="4">
    <source>
        <dbReference type="Google" id="ProtNLM"/>
    </source>
</evidence>
<evidence type="ECO:0000256" key="1">
    <source>
        <dbReference type="SAM" id="MobiDB-lite"/>
    </source>
</evidence>
<sequence>MEAQRKYHCYHSLLISIGTLLLFTNTFMLCSSSQFEPAPNPEPASSPPAYLLEHDYAPSVENIFGPHASQIITQLYENIDEDVTTTGGYKNRPDDDQSDQSSSEDDAVMLTHLNDDTDSFDDLMEEIDSHKKKKKAHHCPLRKNVFRRPDSDDYLSDYEVDDEVLGQTEYEQLQEGEDDSFLDDSFEVVDYTWKDILQNSPYNTYLTDEDGVSSFEELELDDSEQEVKLGNLKFFGVEDPNLSKKEKTIIAPTTTKSNLEKNGKNSEASHINKDEQEKMDKRKRRTRKHLKNPIEGFSVTTSYDSFLKQHGLRDHPSQYQKESGEPFTLNEYYYRDARFENVRMYALKMLYDNIIGLGKKEYQYLKDNKNEVELFIKGILRNSFICLTFSEEDQLFDDAHRMIDKVSMKSMYA</sequence>
<dbReference type="Proteomes" id="UP000092716">
    <property type="component" value="Chromosome 5"/>
</dbReference>
<dbReference type="KEGG" id="pcot:PCOAH_00010020"/>
<accession>A0A1B1DVG8</accession>
<keyword evidence="3" id="KW-1185">Reference proteome</keyword>
<reference evidence="3" key="1">
    <citation type="submission" date="2016-06" db="EMBL/GenBank/DDBJ databases">
        <title>First high quality genome sequence of Plasmodium coatneyi using continuous long reads from single molecule, real-time sequencing.</title>
        <authorList>
            <person name="Chien J.-T."/>
            <person name="Pakala S.B."/>
            <person name="Geraldo J.A."/>
            <person name="Lapp S.A."/>
            <person name="Barnwell J.W."/>
            <person name="Kissinger J.C."/>
            <person name="Galinski M.R."/>
            <person name="Humphrey J.C."/>
        </authorList>
    </citation>
    <scope>NUCLEOTIDE SEQUENCE [LARGE SCALE GENOMIC DNA]</scope>
    <source>
        <strain evidence="3">Hackeri</strain>
    </source>
</reference>
<gene>
    <name evidence="2" type="ORF">PCOAH_00010020</name>
</gene>
<evidence type="ECO:0000313" key="3">
    <source>
        <dbReference type="Proteomes" id="UP000092716"/>
    </source>
</evidence>
<dbReference type="VEuPathDB" id="PlasmoDB:PCOAH_00010020"/>
<feature type="compositionally biased region" description="Basic and acidic residues" evidence="1">
    <location>
        <begin position="270"/>
        <end position="280"/>
    </location>
</feature>
<dbReference type="AlphaFoldDB" id="A0A1B1DVG8"/>
<dbReference type="EMBL" id="CP016243">
    <property type="protein sequence ID" value="ANQ06734.1"/>
    <property type="molecule type" value="Genomic_DNA"/>
</dbReference>
<organism evidence="2 3">
    <name type="scientific">Plasmodium coatneyi</name>
    <dbReference type="NCBI Taxonomy" id="208452"/>
    <lineage>
        <taxon>Eukaryota</taxon>
        <taxon>Sar</taxon>
        <taxon>Alveolata</taxon>
        <taxon>Apicomplexa</taxon>
        <taxon>Aconoidasida</taxon>
        <taxon>Haemosporida</taxon>
        <taxon>Plasmodiidae</taxon>
        <taxon>Plasmodium</taxon>
    </lineage>
</organism>